<comment type="caution">
    <text evidence="1">The sequence shown here is derived from an EMBL/GenBank/DDBJ whole genome shotgun (WGS) entry which is preliminary data.</text>
</comment>
<sequence length="83" mass="9787">MTEVSYYAYVGAGRSRIDPTSIIRRTHTTHTAPAVDESFHRDLHWRPTERLRRYWLGHNDNDIHEITADEAHAIMQRWRGEAS</sequence>
<proteinExistence type="predicted"/>
<dbReference type="EMBL" id="MBER01000010">
    <property type="protein sequence ID" value="OMC51900.1"/>
    <property type="molecule type" value="Genomic_DNA"/>
</dbReference>
<gene>
    <name evidence="1" type="ORF">A5742_17310</name>
</gene>
<dbReference type="Proteomes" id="UP000187001">
    <property type="component" value="Unassembled WGS sequence"/>
</dbReference>
<dbReference type="RefSeq" id="WP_076202594.1">
    <property type="nucleotide sequence ID" value="NZ_MBER01000010.1"/>
</dbReference>
<organism evidence="1 2">
    <name type="scientific">Mycolicibacterium fortuitum</name>
    <name type="common">Mycobacterium fortuitum</name>
    <dbReference type="NCBI Taxonomy" id="1766"/>
    <lineage>
        <taxon>Bacteria</taxon>
        <taxon>Bacillati</taxon>
        <taxon>Actinomycetota</taxon>
        <taxon>Actinomycetes</taxon>
        <taxon>Mycobacteriales</taxon>
        <taxon>Mycobacteriaceae</taxon>
        <taxon>Mycolicibacterium</taxon>
    </lineage>
</organism>
<evidence type="ECO:0000313" key="1">
    <source>
        <dbReference type="EMBL" id="OMC51900.1"/>
    </source>
</evidence>
<evidence type="ECO:0000313" key="2">
    <source>
        <dbReference type="Proteomes" id="UP000187001"/>
    </source>
</evidence>
<dbReference type="AlphaFoldDB" id="A0ABD6QSX2"/>
<name>A0ABD6QSX2_MYCFO</name>
<accession>A0ABD6QSX2</accession>
<protein>
    <submittedName>
        <fullName evidence="1">Uncharacterized protein</fullName>
    </submittedName>
</protein>
<reference evidence="1 2" key="1">
    <citation type="submission" date="2016-07" db="EMBL/GenBank/DDBJ databases">
        <authorList>
            <person name="Sutton G."/>
            <person name="Brinkac L."/>
            <person name="Sanka R."/>
            <person name="Adams M."/>
            <person name="Lau E."/>
            <person name="Kumar A."/>
            <person name="Macaden R."/>
        </authorList>
    </citation>
    <scope>NUCLEOTIDE SEQUENCE [LARGE SCALE GENOMIC DNA]</scope>
    <source>
        <strain evidence="1 2">GA-0871</strain>
    </source>
</reference>